<comment type="caution">
    <text evidence="1">The sequence shown here is derived from an EMBL/GenBank/DDBJ whole genome shotgun (WGS) entry which is preliminary data.</text>
</comment>
<dbReference type="EMBL" id="JTJC03000001">
    <property type="protein sequence ID" value="NHC33785.1"/>
    <property type="molecule type" value="Genomic_DNA"/>
</dbReference>
<reference evidence="1 2" key="1">
    <citation type="journal article" date="2015" name="Genome Announc.">
        <title>Draft Genome Sequence of the Terrestrial Cyanobacterium Scytonema millei VB511283, Isolated from Eastern India.</title>
        <authorList>
            <person name="Sen D."/>
            <person name="Chandrababunaidu M.M."/>
            <person name="Singh D."/>
            <person name="Sanghi N."/>
            <person name="Ghorai A."/>
            <person name="Mishra G.P."/>
            <person name="Madduluri M."/>
            <person name="Adhikary S.P."/>
            <person name="Tripathy S."/>
        </authorList>
    </citation>
    <scope>NUCLEOTIDE SEQUENCE [LARGE SCALE GENOMIC DNA]</scope>
    <source>
        <strain evidence="1 2">VB511283</strain>
    </source>
</reference>
<proteinExistence type="predicted"/>
<gene>
    <name evidence="1" type="ORF">QH73_0003760</name>
</gene>
<evidence type="ECO:0000313" key="2">
    <source>
        <dbReference type="Proteomes" id="UP000031532"/>
    </source>
</evidence>
<protein>
    <submittedName>
        <fullName evidence="1">Uncharacterized protein</fullName>
    </submittedName>
</protein>
<name>A0A9X5E1R2_9CYAN</name>
<dbReference type="Proteomes" id="UP000031532">
    <property type="component" value="Unassembled WGS sequence"/>
</dbReference>
<dbReference type="AlphaFoldDB" id="A0A9X5E1R2"/>
<evidence type="ECO:0000313" key="1">
    <source>
        <dbReference type="EMBL" id="NHC33785.1"/>
    </source>
</evidence>
<dbReference type="OrthoDB" id="590555at2"/>
<dbReference type="RefSeq" id="WP_039715281.1">
    <property type="nucleotide sequence ID" value="NZ_JTJC03000001.1"/>
</dbReference>
<sequence>MEASAPAVPLKHLNVVGLARVYEFLMAQGNFHLISLLGAATYAGGFLVRETESGTHFMIQMPSSKSAQEMIGQAVTLFFCLEEAFPISRLLISTTKDPFMTVPADYWISLGSFQLKPNLYVGVGQVEGHPDWYAVVKLDEDGKLVREK</sequence>
<organism evidence="1 2">
    <name type="scientific">Scytonema millei VB511283</name>
    <dbReference type="NCBI Taxonomy" id="1245923"/>
    <lineage>
        <taxon>Bacteria</taxon>
        <taxon>Bacillati</taxon>
        <taxon>Cyanobacteriota</taxon>
        <taxon>Cyanophyceae</taxon>
        <taxon>Nostocales</taxon>
        <taxon>Scytonemataceae</taxon>
        <taxon>Scytonema</taxon>
    </lineage>
</organism>
<keyword evidence="2" id="KW-1185">Reference proteome</keyword>
<accession>A0A9X5E1R2</accession>